<keyword evidence="2" id="KW-1185">Reference proteome</keyword>
<dbReference type="EMBL" id="JAZAVJ010000008">
    <property type="protein sequence ID" value="KAK7423726.1"/>
    <property type="molecule type" value="Genomic_DNA"/>
</dbReference>
<evidence type="ECO:0000313" key="1">
    <source>
        <dbReference type="EMBL" id="KAK7423726.1"/>
    </source>
</evidence>
<proteinExistence type="predicted"/>
<sequence>MSSSLVNTTFPPHLFSWEARLLLKRSSLNECMSFIINTGYSQCTEHCCHPQTSEPHQETFGPNIDPALTQEAVGSATKLQQWDLVEGRVSQDVGNEGHRFYRLVSHFSQSEMTMDMTRPGDEWEKRPRIDYRDVPDERLLYFMEYDRQGRDQTVIRRSLDIKVKRDAVNAHFENNLFFKLPAGWFADNVFWSRPTDGYDELSKMYMAWRKLWYVYVFRTDYKAAGVSTRLENIEDITLPILPELMMWGNLQNDYNLYHFQELSRVDLRYTYEHEPEGIFHMLSNLAEWKQECQIINDYVGLRRDMPKHQFHAARRAAQRAGAAMDHVARAEKAGYGHLAKIQVMYIAKLRYLELRAILCLCPIPGGLEAEAIANMQRDAQADTVYDFSRLNMRG</sequence>
<reference evidence="1 2" key="1">
    <citation type="journal article" date="2025" name="Microbiol. Resour. Announc.">
        <title>Draft genome sequences for Neonectria magnoliae and Neonectria punicea, canker pathogens of Liriodendron tulipifera and Acer saccharum in West Virginia.</title>
        <authorList>
            <person name="Petronek H.M."/>
            <person name="Kasson M.T."/>
            <person name="Metheny A.M."/>
            <person name="Stauder C.M."/>
            <person name="Lovett B."/>
            <person name="Lynch S.C."/>
            <person name="Garnas J.R."/>
            <person name="Kasson L.R."/>
            <person name="Stajich J.E."/>
        </authorList>
    </citation>
    <scope>NUCLEOTIDE SEQUENCE [LARGE SCALE GENOMIC DNA]</scope>
    <source>
        <strain evidence="1 2">NRRL 64653</strain>
    </source>
</reference>
<organism evidence="1 2">
    <name type="scientific">Neonectria punicea</name>
    <dbReference type="NCBI Taxonomy" id="979145"/>
    <lineage>
        <taxon>Eukaryota</taxon>
        <taxon>Fungi</taxon>
        <taxon>Dikarya</taxon>
        <taxon>Ascomycota</taxon>
        <taxon>Pezizomycotina</taxon>
        <taxon>Sordariomycetes</taxon>
        <taxon>Hypocreomycetidae</taxon>
        <taxon>Hypocreales</taxon>
        <taxon>Nectriaceae</taxon>
        <taxon>Neonectria</taxon>
    </lineage>
</organism>
<accession>A0ABR1HRT0</accession>
<evidence type="ECO:0000313" key="2">
    <source>
        <dbReference type="Proteomes" id="UP001498476"/>
    </source>
</evidence>
<name>A0ABR1HRT0_9HYPO</name>
<comment type="caution">
    <text evidence="1">The sequence shown here is derived from an EMBL/GenBank/DDBJ whole genome shotgun (WGS) entry which is preliminary data.</text>
</comment>
<dbReference type="Proteomes" id="UP001498476">
    <property type="component" value="Unassembled WGS sequence"/>
</dbReference>
<protein>
    <submittedName>
        <fullName evidence="1">Uncharacterized protein</fullName>
    </submittedName>
</protein>
<gene>
    <name evidence="1" type="ORF">QQX98_000916</name>
</gene>